<protein>
    <submittedName>
        <fullName evidence="2">Fluoroacetate dehalogenase</fullName>
    </submittedName>
</protein>
<dbReference type="Pfam" id="PF00561">
    <property type="entry name" value="Abhydrolase_1"/>
    <property type="match status" value="1"/>
</dbReference>
<proteinExistence type="predicted"/>
<dbReference type="InterPro" id="IPR029058">
    <property type="entry name" value="AB_hydrolase_fold"/>
</dbReference>
<dbReference type="PRINTS" id="PR00111">
    <property type="entry name" value="ABHYDROLASE"/>
</dbReference>
<name>A0A830GNL7_9EURY</name>
<comment type="caution">
    <text evidence="2">The sequence shown here is derived from an EMBL/GenBank/DDBJ whole genome shotgun (WGS) entry which is preliminary data.</text>
</comment>
<reference evidence="2" key="2">
    <citation type="submission" date="2020-09" db="EMBL/GenBank/DDBJ databases">
        <authorList>
            <person name="Sun Q."/>
            <person name="Ohkuma M."/>
        </authorList>
    </citation>
    <scope>NUCLEOTIDE SEQUENCE</scope>
    <source>
        <strain evidence="2">JCM 17820</strain>
    </source>
</reference>
<dbReference type="AlphaFoldDB" id="A0A830GNL7"/>
<dbReference type="SUPFAM" id="SSF53474">
    <property type="entry name" value="alpha/beta-Hydrolases"/>
    <property type="match status" value="1"/>
</dbReference>
<evidence type="ECO:0000313" key="2">
    <source>
        <dbReference type="EMBL" id="GGN95689.1"/>
    </source>
</evidence>
<accession>A0A830GNL7</accession>
<evidence type="ECO:0000313" key="3">
    <source>
        <dbReference type="Proteomes" id="UP000605784"/>
    </source>
</evidence>
<sequence length="291" mass="33093">MFEEFEQEYIETDSADIALRRGGNGPPLVLLHGYPETGAMWNEVAPQLTDQFSVVIPDLRGYGRSNGPVSPSTADYSNRAMAEDVVTVMNELGYDRFQMAGHDRGGRVAYRLALDRPNHVERLVTLDMIPTLESVERMTCEAALVRFHWFFMAQPHPFPETLIGTDPEYYIEYMLGRSGLDIFADEALNEYRECFDDDDVIRATCEDYRAGFSIDPEHDRADREAGNQIECPMLALWGETGSRKGRPTDILGIWESWAKDVRGHPLDCGHYLPEEVPDDVARDLRSFFQGR</sequence>
<feature type="domain" description="AB hydrolase-1" evidence="1">
    <location>
        <begin position="26"/>
        <end position="273"/>
    </location>
</feature>
<dbReference type="InterPro" id="IPR000073">
    <property type="entry name" value="AB_hydrolase_1"/>
</dbReference>
<evidence type="ECO:0000259" key="1">
    <source>
        <dbReference type="Pfam" id="PF00561"/>
    </source>
</evidence>
<gene>
    <name evidence="2" type="ORF">GCM10009030_23130</name>
</gene>
<organism evidence="2 3">
    <name type="scientific">Haloarcula pellucida</name>
    <dbReference type="NCBI Taxonomy" id="1427151"/>
    <lineage>
        <taxon>Archaea</taxon>
        <taxon>Methanobacteriati</taxon>
        <taxon>Methanobacteriota</taxon>
        <taxon>Stenosarchaea group</taxon>
        <taxon>Halobacteria</taxon>
        <taxon>Halobacteriales</taxon>
        <taxon>Haloarculaceae</taxon>
        <taxon>Haloarcula</taxon>
    </lineage>
</organism>
<reference evidence="2" key="1">
    <citation type="journal article" date="2014" name="Int. J. Syst. Evol. Microbiol.">
        <title>Complete genome sequence of Corynebacterium casei LMG S-19264T (=DSM 44701T), isolated from a smear-ripened cheese.</title>
        <authorList>
            <consortium name="US DOE Joint Genome Institute (JGI-PGF)"/>
            <person name="Walter F."/>
            <person name="Albersmeier A."/>
            <person name="Kalinowski J."/>
            <person name="Ruckert C."/>
        </authorList>
    </citation>
    <scope>NUCLEOTIDE SEQUENCE</scope>
    <source>
        <strain evidence="2">JCM 17820</strain>
    </source>
</reference>
<dbReference type="EMBL" id="BMOU01000003">
    <property type="protein sequence ID" value="GGN95689.1"/>
    <property type="molecule type" value="Genomic_DNA"/>
</dbReference>
<keyword evidence="3" id="KW-1185">Reference proteome</keyword>
<dbReference type="PANTHER" id="PTHR43329">
    <property type="entry name" value="EPOXIDE HYDROLASE"/>
    <property type="match status" value="1"/>
</dbReference>
<dbReference type="Gene3D" id="3.40.50.1820">
    <property type="entry name" value="alpha/beta hydrolase"/>
    <property type="match status" value="1"/>
</dbReference>
<dbReference type="RefSeq" id="WP_188997694.1">
    <property type="nucleotide sequence ID" value="NZ_BMOU01000003.1"/>
</dbReference>
<dbReference type="Proteomes" id="UP000605784">
    <property type="component" value="Unassembled WGS sequence"/>
</dbReference>